<dbReference type="InterPro" id="IPR009100">
    <property type="entry name" value="AcylCoA_DH/oxidase_NM_dom_sf"/>
</dbReference>
<dbReference type="Gene3D" id="2.40.110.10">
    <property type="entry name" value="Butyryl-CoA Dehydrogenase, subunit A, domain 2"/>
    <property type="match status" value="1"/>
</dbReference>
<evidence type="ECO:0000259" key="6">
    <source>
        <dbReference type="Pfam" id="PF00441"/>
    </source>
</evidence>
<keyword evidence="4" id="KW-0274">FAD</keyword>
<keyword evidence="3" id="KW-0285">Flavoprotein</keyword>
<dbReference type="SUPFAM" id="SSF47203">
    <property type="entry name" value="Acyl-CoA dehydrogenase C-terminal domain-like"/>
    <property type="match status" value="1"/>
</dbReference>
<reference evidence="7" key="1">
    <citation type="submission" date="2022-06" db="EMBL/GenBank/DDBJ databases">
        <title>Genomic Encyclopedia of Archaeal and Bacterial Type Strains, Phase II (KMG-II): from individual species to whole genera.</title>
        <authorList>
            <person name="Goeker M."/>
        </authorList>
    </citation>
    <scope>NUCLEOTIDE SEQUENCE</scope>
    <source>
        <strain evidence="7">DSM 26652</strain>
    </source>
</reference>
<gene>
    <name evidence="7" type="ORF">APR03_001677</name>
</gene>
<comment type="similarity">
    <text evidence="2">Belongs to the acyl-CoA dehydrogenase family.</text>
</comment>
<dbReference type="InterPro" id="IPR009075">
    <property type="entry name" value="AcylCo_DH/oxidase_C"/>
</dbReference>
<dbReference type="SUPFAM" id="SSF56645">
    <property type="entry name" value="Acyl-CoA dehydrogenase NM domain-like"/>
    <property type="match status" value="1"/>
</dbReference>
<evidence type="ECO:0000256" key="3">
    <source>
        <dbReference type="ARBA" id="ARBA00022630"/>
    </source>
</evidence>
<feature type="domain" description="Acyl-CoA dehydrogenase/oxidase C-terminal" evidence="6">
    <location>
        <begin position="239"/>
        <end position="363"/>
    </location>
</feature>
<proteinExistence type="inferred from homology"/>
<dbReference type="GO" id="GO:0050660">
    <property type="term" value="F:flavin adenine dinucleotide binding"/>
    <property type="evidence" value="ECO:0007669"/>
    <property type="project" value="InterPro"/>
</dbReference>
<dbReference type="Pfam" id="PF00441">
    <property type="entry name" value="Acyl-CoA_dh_1"/>
    <property type="match status" value="1"/>
</dbReference>
<dbReference type="PIRSF" id="PIRSF016578">
    <property type="entry name" value="HsaA"/>
    <property type="match status" value="1"/>
</dbReference>
<comment type="caution">
    <text evidence="7">The sequence shown here is derived from an EMBL/GenBank/DDBJ whole genome shotgun (WGS) entry which is preliminary data.</text>
</comment>
<dbReference type="InterPro" id="IPR046373">
    <property type="entry name" value="Acyl-CoA_Oxase/DH_mid-dom_sf"/>
</dbReference>
<keyword evidence="5" id="KW-0560">Oxidoreductase</keyword>
<name>A0A9X2G841_9MICO</name>
<dbReference type="InterPro" id="IPR037069">
    <property type="entry name" value="AcylCoA_DH/ox_N_sf"/>
</dbReference>
<dbReference type="EMBL" id="JAMTCS010000004">
    <property type="protein sequence ID" value="MCP2264341.1"/>
    <property type="molecule type" value="Genomic_DNA"/>
</dbReference>
<sequence>MTFLLSDELLAGMRDRAGEYDRDNAFFAEDLADLQAAGYLAAMVPAGLGGGGRTLRETAREQARLAAHAPATALAVNMHQVWVGVGRYLHERGDSSLDWLLREAAAGEVFGFGYSEPGNDLVLLGSRTEARPDGAGGFTFHGRKIFTSNSPAWTRLGVLGLEPGGKGSEGRLVHAFVTRDGGGFEILDDWDTIGMRASQSRTTVLDGAHAPAARVMRLLPPGPTLDPYVLGIFTSFEVLLSAVYAGIADRALELAVDAARKRTSMKTGRARAQDPDVRRRIAAMALTQDSTWLQIDGITQDLDASAADPALDRGAGWFRATAGLKVRVTEAAREVVDQAIRVSGGATYFNGAELGRLYRDVLAGIFHPSSDDSAHATVAQSLLGPLDD</sequence>
<dbReference type="InterPro" id="IPR036250">
    <property type="entry name" value="AcylCo_DH-like_C"/>
</dbReference>
<comment type="cofactor">
    <cofactor evidence="1">
        <name>FAD</name>
        <dbReference type="ChEBI" id="CHEBI:57692"/>
    </cofactor>
</comment>
<evidence type="ECO:0000256" key="4">
    <source>
        <dbReference type="ARBA" id="ARBA00022827"/>
    </source>
</evidence>
<dbReference type="PANTHER" id="PTHR43884">
    <property type="entry name" value="ACYL-COA DEHYDROGENASE"/>
    <property type="match status" value="1"/>
</dbReference>
<dbReference type="Gene3D" id="1.20.140.10">
    <property type="entry name" value="Butyryl-CoA Dehydrogenase, subunit A, domain 3"/>
    <property type="match status" value="1"/>
</dbReference>
<evidence type="ECO:0000313" key="7">
    <source>
        <dbReference type="EMBL" id="MCP2264341.1"/>
    </source>
</evidence>
<keyword evidence="8" id="KW-1185">Reference proteome</keyword>
<dbReference type="Gene3D" id="1.10.540.10">
    <property type="entry name" value="Acyl-CoA dehydrogenase/oxidase, N-terminal domain"/>
    <property type="match status" value="1"/>
</dbReference>
<evidence type="ECO:0000256" key="5">
    <source>
        <dbReference type="ARBA" id="ARBA00023002"/>
    </source>
</evidence>
<organism evidence="7 8">
    <name type="scientific">Promicromonospora thailandica</name>
    <dbReference type="NCBI Taxonomy" id="765201"/>
    <lineage>
        <taxon>Bacteria</taxon>
        <taxon>Bacillati</taxon>
        <taxon>Actinomycetota</taxon>
        <taxon>Actinomycetes</taxon>
        <taxon>Micrococcales</taxon>
        <taxon>Promicromonosporaceae</taxon>
        <taxon>Promicromonospora</taxon>
    </lineage>
</organism>
<accession>A0A9X2G841</accession>
<protein>
    <submittedName>
        <fullName evidence="7">Acyl-CoA dehydrogenase</fullName>
    </submittedName>
</protein>
<evidence type="ECO:0000256" key="1">
    <source>
        <dbReference type="ARBA" id="ARBA00001974"/>
    </source>
</evidence>
<dbReference type="GO" id="GO:0003995">
    <property type="term" value="F:acyl-CoA dehydrogenase activity"/>
    <property type="evidence" value="ECO:0007669"/>
    <property type="project" value="TreeGrafter"/>
</dbReference>
<evidence type="ECO:0000313" key="8">
    <source>
        <dbReference type="Proteomes" id="UP001139493"/>
    </source>
</evidence>
<dbReference type="PANTHER" id="PTHR43884:SF25">
    <property type="entry name" value="ACYL-COA DEHYDROGENASE YDBM-RELATED"/>
    <property type="match status" value="1"/>
</dbReference>
<dbReference type="Proteomes" id="UP001139493">
    <property type="component" value="Unassembled WGS sequence"/>
</dbReference>
<dbReference type="AlphaFoldDB" id="A0A9X2G841"/>
<evidence type="ECO:0000256" key="2">
    <source>
        <dbReference type="ARBA" id="ARBA00009347"/>
    </source>
</evidence>